<reference evidence="2 3" key="1">
    <citation type="submission" date="2020-02" db="EMBL/GenBank/DDBJ databases">
        <title>Draft Genome Sequence of Verrucosispora sp. Strain CWR15, Isolated from Gulf of Mexico Sponge.</title>
        <authorList>
            <person name="Kennedy S.J."/>
            <person name="Cella E."/>
            <person name="Azarian T."/>
            <person name="Baker B.J."/>
            <person name="Shaw L.N."/>
        </authorList>
    </citation>
    <scope>NUCLEOTIDE SEQUENCE [LARGE SCALE GENOMIC DNA]</scope>
    <source>
        <strain evidence="2 3">CWR15</strain>
    </source>
</reference>
<proteinExistence type="predicted"/>
<organism evidence="2 3">
    <name type="scientific">Verrucosispora sioxanthis</name>
    <dbReference type="NCBI Taxonomy" id="2499994"/>
    <lineage>
        <taxon>Bacteria</taxon>
        <taxon>Bacillati</taxon>
        <taxon>Actinomycetota</taxon>
        <taxon>Actinomycetes</taxon>
        <taxon>Micromonosporales</taxon>
        <taxon>Micromonosporaceae</taxon>
        <taxon>Micromonospora</taxon>
    </lineage>
</organism>
<keyword evidence="1" id="KW-0472">Membrane</keyword>
<dbReference type="EMBL" id="SAIY01000014">
    <property type="protein sequence ID" value="NGM16254.1"/>
    <property type="molecule type" value="Genomic_DNA"/>
</dbReference>
<dbReference type="RefSeq" id="WP_164450109.1">
    <property type="nucleotide sequence ID" value="NZ_SAIY01000014.1"/>
</dbReference>
<evidence type="ECO:0000313" key="2">
    <source>
        <dbReference type="EMBL" id="NGM16254.1"/>
    </source>
</evidence>
<accession>A0A6M1LE00</accession>
<protein>
    <submittedName>
        <fullName evidence="2">Uncharacterized protein</fullName>
    </submittedName>
</protein>
<name>A0A6M1LE00_9ACTN</name>
<keyword evidence="3" id="KW-1185">Reference proteome</keyword>
<keyword evidence="1" id="KW-0812">Transmembrane</keyword>
<feature type="transmembrane region" description="Helical" evidence="1">
    <location>
        <begin position="36"/>
        <end position="57"/>
    </location>
</feature>
<sequence length="116" mass="11446">MRAVIVTAAAVVAAAVGFYAGFFVLLATTGLDAPAALPAAGLAGAGLLVGLVTGIGWRHRLAVVARLAAVDAVLGAAVGGLLVWLELDLEWVIVGALALVAGAVLVAGHLESKPEE</sequence>
<evidence type="ECO:0000313" key="3">
    <source>
        <dbReference type="Proteomes" id="UP000478148"/>
    </source>
</evidence>
<feature type="transmembrane region" description="Helical" evidence="1">
    <location>
        <begin position="91"/>
        <end position="110"/>
    </location>
</feature>
<keyword evidence="1" id="KW-1133">Transmembrane helix</keyword>
<dbReference type="AlphaFoldDB" id="A0A6M1LE00"/>
<dbReference type="Proteomes" id="UP000478148">
    <property type="component" value="Unassembled WGS sequence"/>
</dbReference>
<gene>
    <name evidence="2" type="ORF">ENC19_28360</name>
</gene>
<comment type="caution">
    <text evidence="2">The sequence shown here is derived from an EMBL/GenBank/DDBJ whole genome shotgun (WGS) entry which is preliminary data.</text>
</comment>
<feature type="transmembrane region" description="Helical" evidence="1">
    <location>
        <begin position="64"/>
        <end position="85"/>
    </location>
</feature>
<evidence type="ECO:0000256" key="1">
    <source>
        <dbReference type="SAM" id="Phobius"/>
    </source>
</evidence>